<keyword evidence="1" id="KW-0812">Transmembrane</keyword>
<dbReference type="EMBL" id="KT159775">
    <property type="protein sequence ID" value="ALZ49969.1"/>
    <property type="molecule type" value="Genomic_DNA"/>
</dbReference>
<geneLocation type="mitochondrion" evidence="2"/>
<protein>
    <submittedName>
        <fullName evidence="2">ATP synthase F0 subunit 8</fullName>
    </submittedName>
</protein>
<proteinExistence type="predicted"/>
<sequence length="51" mass="6506">MPHMMPMLWMLIFILSFLFLFLLSTLIYFFYLPNLTYKKSNMKPHKWNWMW</sequence>
<accession>A0A0X9QBC7</accession>
<keyword evidence="2" id="KW-0496">Mitochondrion</keyword>
<name>A0A0X9QBC7_9HYME</name>
<dbReference type="AlphaFoldDB" id="A0A0X9QBC7"/>
<organism evidence="2">
    <name type="scientific">Camponotus atrox</name>
    <dbReference type="NCBI Taxonomy" id="604843"/>
    <lineage>
        <taxon>Eukaryota</taxon>
        <taxon>Metazoa</taxon>
        <taxon>Ecdysozoa</taxon>
        <taxon>Arthropoda</taxon>
        <taxon>Hexapoda</taxon>
        <taxon>Insecta</taxon>
        <taxon>Pterygota</taxon>
        <taxon>Neoptera</taxon>
        <taxon>Endopterygota</taxon>
        <taxon>Hymenoptera</taxon>
        <taxon>Apocrita</taxon>
        <taxon>Aculeata</taxon>
        <taxon>Formicoidea</taxon>
        <taxon>Formicidae</taxon>
        <taxon>Formicinae</taxon>
        <taxon>Camponotus</taxon>
    </lineage>
</organism>
<gene>
    <name evidence="2" type="primary">ATP8</name>
</gene>
<reference evidence="2" key="1">
    <citation type="journal article" date="2016" name="Genome">
        <title>Complete mitochondrial genome of Camponotus atrox (Hymenoptera: Formicidae): a new tRNA arrangement in Hymenoptera.</title>
        <authorList>
            <person name="Kim M.J."/>
            <person name="Hong E.J."/>
            <person name="Kim I."/>
        </authorList>
    </citation>
    <scope>NUCLEOTIDE SEQUENCE</scope>
</reference>
<evidence type="ECO:0000256" key="1">
    <source>
        <dbReference type="SAM" id="Phobius"/>
    </source>
</evidence>
<keyword evidence="1" id="KW-0472">Membrane</keyword>
<feature type="transmembrane region" description="Helical" evidence="1">
    <location>
        <begin position="6"/>
        <end position="32"/>
    </location>
</feature>
<keyword evidence="1" id="KW-1133">Transmembrane helix</keyword>
<evidence type="ECO:0000313" key="2">
    <source>
        <dbReference type="EMBL" id="ALZ49969.1"/>
    </source>
</evidence>